<dbReference type="Gene3D" id="3.40.50.880">
    <property type="match status" value="1"/>
</dbReference>
<accession>A0AAE4AQJ7</accession>
<feature type="domain" description="ThuA-like" evidence="2">
    <location>
        <begin position="4"/>
        <end position="222"/>
    </location>
</feature>
<dbReference type="EMBL" id="JAUSVL010000001">
    <property type="protein sequence ID" value="MDQ0291178.1"/>
    <property type="molecule type" value="Genomic_DNA"/>
</dbReference>
<dbReference type="Proteomes" id="UP001238163">
    <property type="component" value="Unassembled WGS sequence"/>
</dbReference>
<keyword evidence="4" id="KW-1185">Reference proteome</keyword>
<name>A0AAE4AQJ7_9BACT</name>
<reference evidence="3" key="1">
    <citation type="submission" date="2023-07" db="EMBL/GenBank/DDBJ databases">
        <title>Genomic Encyclopedia of Type Strains, Phase IV (KMG-IV): sequencing the most valuable type-strain genomes for metagenomic binning, comparative biology and taxonomic classification.</title>
        <authorList>
            <person name="Goeker M."/>
        </authorList>
    </citation>
    <scope>NUCLEOTIDE SEQUENCE</scope>
    <source>
        <strain evidence="3">DSM 24202</strain>
    </source>
</reference>
<dbReference type="RefSeq" id="WP_307263590.1">
    <property type="nucleotide sequence ID" value="NZ_JAUSVL010000001.1"/>
</dbReference>
<comment type="caution">
    <text evidence="3">The sequence shown here is derived from an EMBL/GenBank/DDBJ whole genome shotgun (WGS) entry which is preliminary data.</text>
</comment>
<evidence type="ECO:0000313" key="4">
    <source>
        <dbReference type="Proteomes" id="UP001238163"/>
    </source>
</evidence>
<protein>
    <submittedName>
        <fullName evidence="3">Trehalose utilization protein</fullName>
    </submittedName>
</protein>
<proteinExistence type="predicted"/>
<feature type="region of interest" description="Disordered" evidence="1">
    <location>
        <begin position="228"/>
        <end position="260"/>
    </location>
</feature>
<dbReference type="InterPro" id="IPR009381">
    <property type="entry name" value="Trehalose_catabolism_ThuA_prok"/>
</dbReference>
<dbReference type="InterPro" id="IPR029010">
    <property type="entry name" value="ThuA-like"/>
</dbReference>
<evidence type="ECO:0000259" key="2">
    <source>
        <dbReference type="Pfam" id="PF06283"/>
    </source>
</evidence>
<dbReference type="SUPFAM" id="SSF52317">
    <property type="entry name" value="Class I glutamine amidotransferase-like"/>
    <property type="match status" value="1"/>
</dbReference>
<gene>
    <name evidence="3" type="ORF">J3R75_003285</name>
</gene>
<dbReference type="Pfam" id="PF06283">
    <property type="entry name" value="ThuA"/>
    <property type="match status" value="1"/>
</dbReference>
<evidence type="ECO:0000313" key="3">
    <source>
        <dbReference type="EMBL" id="MDQ0291178.1"/>
    </source>
</evidence>
<sequence>MIHVTIWNEFVHEREQNNLGELIRQFYPIGIHAYLRDALKADDLDIRIASLDEAEQGLPADILNSTDVLVWWGHCAHDKVDNALIDRIQLRVQAGMGLIVLHSGHYSKVFRRMMGTSCRLRWREVGEKERLWVVAGNHPITQGVPETFTLPHSEMYGEPFDIPDDGKLILASWFEGGNVFRSGVTFYRDNGKIFYFSPGHETYPIYHDPNVQRVIANAIRWAAPIQIMPPRTTPRPKADEPISTPNPLAKHDTASIHQKA</sequence>
<dbReference type="PIRSF" id="PIRSF030013">
    <property type="entry name" value="ThuA"/>
    <property type="match status" value="1"/>
</dbReference>
<dbReference type="InterPro" id="IPR029062">
    <property type="entry name" value="Class_I_gatase-like"/>
</dbReference>
<organism evidence="3 4">
    <name type="scientific">Oligosphaera ethanolica</name>
    <dbReference type="NCBI Taxonomy" id="760260"/>
    <lineage>
        <taxon>Bacteria</taxon>
        <taxon>Pseudomonadati</taxon>
        <taxon>Lentisphaerota</taxon>
        <taxon>Oligosphaeria</taxon>
        <taxon>Oligosphaerales</taxon>
        <taxon>Oligosphaeraceae</taxon>
        <taxon>Oligosphaera</taxon>
    </lineage>
</organism>
<evidence type="ECO:0000256" key="1">
    <source>
        <dbReference type="SAM" id="MobiDB-lite"/>
    </source>
</evidence>
<dbReference type="AlphaFoldDB" id="A0AAE4AQJ7"/>